<feature type="non-terminal residue" evidence="1">
    <location>
        <position position="1"/>
    </location>
</feature>
<dbReference type="EMBL" id="AGCK01000344">
    <property type="protein sequence ID" value="EHM37136.1"/>
    <property type="molecule type" value="Genomic_DNA"/>
</dbReference>
<protein>
    <submittedName>
        <fullName evidence="1">Uncharacterized protein</fullName>
    </submittedName>
</protein>
<dbReference type="Proteomes" id="UP000004459">
    <property type="component" value="Unassembled WGS sequence"/>
</dbReference>
<sequence>GGGGSEAENRNLTEEKMNIKLNIEILIEELRTTILWGNVCFIFCICRNFIFKTNDIACIIRNAPLQLLPDQGRRIFRRMSLIQLFIVFVLDIQRKITAVQDSVPGSLLHQ</sequence>
<evidence type="ECO:0000313" key="1">
    <source>
        <dbReference type="EMBL" id="EHM37136.1"/>
    </source>
</evidence>
<dbReference type="RefSeq" id="WP_007495976.1">
    <property type="nucleotide sequence ID" value="NZ_JH417858.1"/>
</dbReference>
<comment type="caution">
    <text evidence="1">The sequence shown here is derived from an EMBL/GenBank/DDBJ whole genome shotgun (WGS) entry which is preliminary data.</text>
</comment>
<dbReference type="AlphaFoldDB" id="G9YXR8"/>
<gene>
    <name evidence="1" type="ORF">HMPREF0372_04336</name>
</gene>
<evidence type="ECO:0000313" key="2">
    <source>
        <dbReference type="Proteomes" id="UP000004459"/>
    </source>
</evidence>
<name>G9YXR8_FLAPL</name>
<reference evidence="1 2" key="1">
    <citation type="submission" date="2011-08" db="EMBL/GenBank/DDBJ databases">
        <authorList>
            <person name="Weinstock G."/>
            <person name="Sodergren E."/>
            <person name="Clifton S."/>
            <person name="Fulton L."/>
            <person name="Fulton B."/>
            <person name="Courtney L."/>
            <person name="Fronick C."/>
            <person name="Harrison M."/>
            <person name="Strong C."/>
            <person name="Farmer C."/>
            <person name="Delahaunty K."/>
            <person name="Markovic C."/>
            <person name="Hall O."/>
            <person name="Minx P."/>
            <person name="Tomlinson C."/>
            <person name="Mitreva M."/>
            <person name="Hou S."/>
            <person name="Chen J."/>
            <person name="Wollam A."/>
            <person name="Pepin K.H."/>
            <person name="Johnson M."/>
            <person name="Bhonagiri V."/>
            <person name="Zhang X."/>
            <person name="Suruliraj S."/>
            <person name="Warren W."/>
            <person name="Chinwalla A."/>
            <person name="Mardis E.R."/>
            <person name="Wilson R.K."/>
        </authorList>
    </citation>
    <scope>NUCLEOTIDE SEQUENCE [LARGE SCALE GENOMIC DNA]</scope>
    <source>
        <strain evidence="1 2">ATCC 29863</strain>
    </source>
</reference>
<accession>G9YXR8</accession>
<dbReference type="HOGENOM" id="CLU_2163678_0_0_9"/>
<proteinExistence type="predicted"/>
<organism evidence="1 2">
    <name type="scientific">Flavonifractor plautii ATCC 29863</name>
    <dbReference type="NCBI Taxonomy" id="411475"/>
    <lineage>
        <taxon>Bacteria</taxon>
        <taxon>Bacillati</taxon>
        <taxon>Bacillota</taxon>
        <taxon>Clostridia</taxon>
        <taxon>Eubacteriales</taxon>
        <taxon>Oscillospiraceae</taxon>
        <taxon>Flavonifractor</taxon>
    </lineage>
</organism>